<accession>A0ABX1VAS8</accession>
<evidence type="ECO:0008006" key="3">
    <source>
        <dbReference type="Google" id="ProtNLM"/>
    </source>
</evidence>
<dbReference type="Gene3D" id="3.30.460.40">
    <property type="match status" value="1"/>
</dbReference>
<reference evidence="1 2" key="1">
    <citation type="journal article" date="2020" name="Syst. Appl. Microbiol.">
        <title>Alienimonas chondri sp. nov., a novel planctomycete isolated from the biofilm of the red alga Chondrus crispus.</title>
        <authorList>
            <person name="Vitorino I."/>
            <person name="Albuquerque L."/>
            <person name="Wiegand S."/>
            <person name="Kallscheuer N."/>
            <person name="da Costa M.S."/>
            <person name="Lobo-da-Cunha A."/>
            <person name="Jogler C."/>
            <person name="Lage O.M."/>
        </authorList>
    </citation>
    <scope>NUCLEOTIDE SEQUENCE [LARGE SCALE GENOMIC DNA]</scope>
    <source>
        <strain evidence="1 2">LzC2</strain>
    </source>
</reference>
<organism evidence="1 2">
    <name type="scientific">Alienimonas chondri</name>
    <dbReference type="NCBI Taxonomy" id="2681879"/>
    <lineage>
        <taxon>Bacteria</taxon>
        <taxon>Pseudomonadati</taxon>
        <taxon>Planctomycetota</taxon>
        <taxon>Planctomycetia</taxon>
        <taxon>Planctomycetales</taxon>
        <taxon>Planctomycetaceae</taxon>
        <taxon>Alienimonas</taxon>
    </lineage>
</organism>
<evidence type="ECO:0000313" key="2">
    <source>
        <dbReference type="Proteomes" id="UP000609651"/>
    </source>
</evidence>
<gene>
    <name evidence="1" type="ORF">LzC2_01860</name>
</gene>
<name>A0ABX1VAS8_9PLAN</name>
<proteinExistence type="predicted"/>
<sequence length="198" mass="21814">MTEHDDPSAAEIGERATEAVIGALESAGIDYMVVGSFSTNCHTQPRSTRDADLVVAPPGGPVARVLRSLPKPYRLDPQIGFESVTGTTRYLLEVEGATFKVECFLLSDDPHDQERFARRERLLMLPGLEAWVAAAEDVIVTKLRWAKDAGRGKDRDDVRNVLGSRAGELDLPYIERWAAEHGTLDLYREIAASIPPLD</sequence>
<dbReference type="InterPro" id="IPR043519">
    <property type="entry name" value="NT_sf"/>
</dbReference>
<protein>
    <recommendedName>
        <fullName evidence="3">Nucleotidyltransferase domain-containing protein</fullName>
    </recommendedName>
</protein>
<dbReference type="Proteomes" id="UP000609651">
    <property type="component" value="Unassembled WGS sequence"/>
</dbReference>
<dbReference type="SUPFAM" id="SSF81301">
    <property type="entry name" value="Nucleotidyltransferase"/>
    <property type="match status" value="1"/>
</dbReference>
<comment type="caution">
    <text evidence="1">The sequence shown here is derived from an EMBL/GenBank/DDBJ whole genome shotgun (WGS) entry which is preliminary data.</text>
</comment>
<dbReference type="EMBL" id="WTPX01000003">
    <property type="protein sequence ID" value="NNJ24136.1"/>
    <property type="molecule type" value="Genomic_DNA"/>
</dbReference>
<keyword evidence="2" id="KW-1185">Reference proteome</keyword>
<dbReference type="RefSeq" id="WP_171182728.1">
    <property type="nucleotide sequence ID" value="NZ_WTPX01000003.1"/>
</dbReference>
<evidence type="ECO:0000313" key="1">
    <source>
        <dbReference type="EMBL" id="NNJ24136.1"/>
    </source>
</evidence>